<dbReference type="Proteomes" id="UP000254174">
    <property type="component" value="Unassembled WGS sequence"/>
</dbReference>
<proteinExistence type="predicted"/>
<evidence type="ECO:0000313" key="2">
    <source>
        <dbReference type="Proteomes" id="UP000254174"/>
    </source>
</evidence>
<gene>
    <name evidence="1" type="ORF">NCTC7922_00254</name>
</gene>
<sequence>MSGIPSPHFSPQKEVTGVASGVTRMYRCGGNRLCDNVLPEKTMPFDLLTVLPTRLDIEVNGFNGGVLKRCSFCISLVYRTVWREVALWV</sequence>
<dbReference type="InterPro" id="IPR023136">
    <property type="entry name" value="Api92-like_dom_sf"/>
</dbReference>
<dbReference type="EMBL" id="UGFC01000003">
    <property type="protein sequence ID" value="STM08657.1"/>
    <property type="molecule type" value="Genomic_DNA"/>
</dbReference>
<dbReference type="AlphaFoldDB" id="A0A377CXS4"/>
<dbReference type="SUPFAM" id="SSF160940">
    <property type="entry name" value="Api92-like"/>
    <property type="match status" value="1"/>
</dbReference>
<name>A0A377CXS4_ECOLX</name>
<protein>
    <submittedName>
        <fullName evidence="1">Uncharacterized protein</fullName>
    </submittedName>
</protein>
<organism evidence="1 2">
    <name type="scientific">Escherichia coli</name>
    <dbReference type="NCBI Taxonomy" id="562"/>
    <lineage>
        <taxon>Bacteria</taxon>
        <taxon>Pseudomonadati</taxon>
        <taxon>Pseudomonadota</taxon>
        <taxon>Gammaproteobacteria</taxon>
        <taxon>Enterobacterales</taxon>
        <taxon>Enterobacteriaceae</taxon>
        <taxon>Escherichia</taxon>
    </lineage>
</organism>
<dbReference type="Gene3D" id="1.10.3530.10">
    <property type="entry name" value="Api92-like"/>
    <property type="match status" value="1"/>
</dbReference>
<accession>A0A377CXS4</accession>
<evidence type="ECO:0000313" key="1">
    <source>
        <dbReference type="EMBL" id="STM08657.1"/>
    </source>
</evidence>
<reference evidence="1 2" key="1">
    <citation type="submission" date="2018-06" db="EMBL/GenBank/DDBJ databases">
        <authorList>
            <consortium name="Pathogen Informatics"/>
            <person name="Doyle S."/>
        </authorList>
    </citation>
    <scope>NUCLEOTIDE SEQUENCE [LARGE SCALE GENOMIC DNA]</scope>
    <source>
        <strain evidence="1 2">NCTC7922</strain>
    </source>
</reference>